<dbReference type="GO" id="GO:2000028">
    <property type="term" value="P:regulation of photoperiodism, flowering"/>
    <property type="evidence" value="ECO:0007669"/>
    <property type="project" value="InterPro"/>
</dbReference>
<dbReference type="PANTHER" id="PTHR34281:SF2">
    <property type="entry name" value="PROTEIN EARLY FLOWERING 3"/>
    <property type="match status" value="1"/>
</dbReference>
<feature type="region of interest" description="Disordered" evidence="1">
    <location>
        <begin position="1"/>
        <end position="25"/>
    </location>
</feature>
<feature type="region of interest" description="Disordered" evidence="1">
    <location>
        <begin position="89"/>
        <end position="120"/>
    </location>
</feature>
<dbReference type="AlphaFoldDB" id="A0A6G1E1E3"/>
<accession>A0A6G1E1E3</accession>
<dbReference type="InterPro" id="IPR039319">
    <property type="entry name" value="ELF3-like"/>
</dbReference>
<reference evidence="2 3" key="1">
    <citation type="submission" date="2019-11" db="EMBL/GenBank/DDBJ databases">
        <title>Whole genome sequence of Oryza granulata.</title>
        <authorList>
            <person name="Li W."/>
        </authorList>
    </citation>
    <scope>NUCLEOTIDE SEQUENCE [LARGE SCALE GENOMIC DNA]</scope>
    <source>
        <strain evidence="3">cv. Menghai</strain>
        <tissue evidence="2">Leaf</tissue>
    </source>
</reference>
<keyword evidence="3" id="KW-1185">Reference proteome</keyword>
<comment type="caution">
    <text evidence="2">The sequence shown here is derived from an EMBL/GenBank/DDBJ whole genome shotgun (WGS) entry which is preliminary data.</text>
</comment>
<gene>
    <name evidence="2" type="ORF">E2562_023148</name>
</gene>
<evidence type="ECO:0000313" key="2">
    <source>
        <dbReference type="EMBL" id="KAF0918214.1"/>
    </source>
</evidence>
<dbReference type="PANTHER" id="PTHR34281">
    <property type="entry name" value="PROTEIN EARLY FLOWERING 3"/>
    <property type="match status" value="1"/>
</dbReference>
<name>A0A6G1E1E3_9ORYZ</name>
<evidence type="ECO:0000256" key="1">
    <source>
        <dbReference type="SAM" id="MobiDB-lite"/>
    </source>
</evidence>
<protein>
    <submittedName>
        <fullName evidence="2">Uncharacterized protein</fullName>
    </submittedName>
</protein>
<dbReference type="EMBL" id="SPHZ02000005">
    <property type="protein sequence ID" value="KAF0918214.1"/>
    <property type="molecule type" value="Genomic_DNA"/>
</dbReference>
<sequence length="133" mass="14363">MGPLFPRLHVNDAAKGGGPRAPPRNKMALYEQFTVPSHRFSGGGSLAHSTSAASQNKGYGCDRPLFEPFNVPSNGPGHSAEKMNSHSINRQINGSRKDSGMLSSQRKGLDKYGSGSRAECTPQQRCQISPIFY</sequence>
<evidence type="ECO:0000313" key="3">
    <source>
        <dbReference type="Proteomes" id="UP000479710"/>
    </source>
</evidence>
<organism evidence="2 3">
    <name type="scientific">Oryza meyeriana var. granulata</name>
    <dbReference type="NCBI Taxonomy" id="110450"/>
    <lineage>
        <taxon>Eukaryota</taxon>
        <taxon>Viridiplantae</taxon>
        <taxon>Streptophyta</taxon>
        <taxon>Embryophyta</taxon>
        <taxon>Tracheophyta</taxon>
        <taxon>Spermatophyta</taxon>
        <taxon>Magnoliopsida</taxon>
        <taxon>Liliopsida</taxon>
        <taxon>Poales</taxon>
        <taxon>Poaceae</taxon>
        <taxon>BOP clade</taxon>
        <taxon>Oryzoideae</taxon>
        <taxon>Oryzeae</taxon>
        <taxon>Oryzinae</taxon>
        <taxon>Oryza</taxon>
        <taxon>Oryza meyeriana</taxon>
    </lineage>
</organism>
<dbReference type="OrthoDB" id="1939092at2759"/>
<dbReference type="Proteomes" id="UP000479710">
    <property type="component" value="Unassembled WGS sequence"/>
</dbReference>
<proteinExistence type="predicted"/>